<feature type="region of interest" description="Disordered" evidence="1">
    <location>
        <begin position="25"/>
        <end position="58"/>
    </location>
</feature>
<proteinExistence type="predicted"/>
<reference evidence="3 4" key="1">
    <citation type="submission" date="2019-03" db="EMBL/GenBank/DDBJ databases">
        <title>Genomic Encyclopedia of Type Strains, Phase IV (KMG-IV): sequencing the most valuable type-strain genomes for metagenomic binning, comparative biology and taxonomic classification.</title>
        <authorList>
            <person name="Goeker M."/>
        </authorList>
    </citation>
    <scope>NUCLEOTIDE SEQUENCE [LARGE SCALE GENOMIC DNA]</scope>
    <source>
        <strain evidence="3 4">DSM 45361</strain>
    </source>
</reference>
<protein>
    <recommendedName>
        <fullName evidence="5">Lipocalin-like protein</fullName>
    </recommendedName>
</protein>
<organism evidence="3 4">
    <name type="scientific">Labedaea rhizosphaerae</name>
    <dbReference type="NCBI Taxonomy" id="598644"/>
    <lineage>
        <taxon>Bacteria</taxon>
        <taxon>Bacillati</taxon>
        <taxon>Actinomycetota</taxon>
        <taxon>Actinomycetes</taxon>
        <taxon>Pseudonocardiales</taxon>
        <taxon>Pseudonocardiaceae</taxon>
        <taxon>Labedaea</taxon>
    </lineage>
</organism>
<feature type="chain" id="PRO_5039083841" description="Lipocalin-like protein" evidence="2">
    <location>
        <begin position="25"/>
        <end position="162"/>
    </location>
</feature>
<dbReference type="RefSeq" id="WP_133852708.1">
    <property type="nucleotide sequence ID" value="NZ_SNXZ01000006.1"/>
</dbReference>
<keyword evidence="4" id="KW-1185">Reference proteome</keyword>
<accession>A0A4R6S4N0</accession>
<evidence type="ECO:0000313" key="4">
    <source>
        <dbReference type="Proteomes" id="UP000295444"/>
    </source>
</evidence>
<dbReference type="Proteomes" id="UP000295444">
    <property type="component" value="Unassembled WGS sequence"/>
</dbReference>
<evidence type="ECO:0000256" key="2">
    <source>
        <dbReference type="SAM" id="SignalP"/>
    </source>
</evidence>
<evidence type="ECO:0000256" key="1">
    <source>
        <dbReference type="SAM" id="MobiDB-lite"/>
    </source>
</evidence>
<gene>
    <name evidence="3" type="ORF">EV186_10679</name>
</gene>
<dbReference type="EMBL" id="SNXZ01000006">
    <property type="protein sequence ID" value="TDP93685.1"/>
    <property type="molecule type" value="Genomic_DNA"/>
</dbReference>
<dbReference type="PROSITE" id="PS51257">
    <property type="entry name" value="PROKAR_LIPOPROTEIN"/>
    <property type="match status" value="1"/>
</dbReference>
<evidence type="ECO:0008006" key="5">
    <source>
        <dbReference type="Google" id="ProtNLM"/>
    </source>
</evidence>
<feature type="signal peptide" evidence="2">
    <location>
        <begin position="1"/>
        <end position="24"/>
    </location>
</feature>
<keyword evidence="2" id="KW-0732">Signal</keyword>
<comment type="caution">
    <text evidence="3">The sequence shown here is derived from an EMBL/GenBank/DDBJ whole genome shotgun (WGS) entry which is preliminary data.</text>
</comment>
<name>A0A4R6S4N0_LABRH</name>
<feature type="compositionally biased region" description="Low complexity" evidence="1">
    <location>
        <begin position="25"/>
        <end position="48"/>
    </location>
</feature>
<dbReference type="AlphaFoldDB" id="A0A4R6S4N0"/>
<sequence>MRSSMAVAGSAAVLLALLVSGCGSDTTGSAHPQTTTTATTTGSSVPGVPGVGGGETSLPAIDTKTLEQPDPLESLAGDWRQDTTSKPIMAHVAKDGGITLAQDGRTAKGQFVWLGDKHFRILLISTQGTAPAHITADLSADGNTMTVHSSAEPGPIVYKRVG</sequence>
<evidence type="ECO:0000313" key="3">
    <source>
        <dbReference type="EMBL" id="TDP93685.1"/>
    </source>
</evidence>